<organism evidence="2 3">
    <name type="scientific">Lactonifactor longoviformis DSM 17459</name>
    <dbReference type="NCBI Taxonomy" id="1122155"/>
    <lineage>
        <taxon>Bacteria</taxon>
        <taxon>Bacillati</taxon>
        <taxon>Bacillota</taxon>
        <taxon>Clostridia</taxon>
        <taxon>Eubacteriales</taxon>
        <taxon>Clostridiaceae</taxon>
        <taxon>Lactonifactor</taxon>
    </lineage>
</organism>
<dbReference type="RefSeq" id="WP_072853341.1">
    <property type="nucleotide sequence ID" value="NZ_FQVI01000019.1"/>
</dbReference>
<dbReference type="GO" id="GO:0005737">
    <property type="term" value="C:cytoplasm"/>
    <property type="evidence" value="ECO:0007669"/>
    <property type="project" value="InterPro"/>
</dbReference>
<keyword evidence="2" id="KW-0648">Protein biosynthesis</keyword>
<dbReference type="InterPro" id="IPR014879">
    <property type="entry name" value="Spo0A_C"/>
</dbReference>
<name>A0A1M5AAL2_9CLOT</name>
<keyword evidence="3" id="KW-1185">Reference proteome</keyword>
<evidence type="ECO:0000259" key="1">
    <source>
        <dbReference type="Pfam" id="PF08769"/>
    </source>
</evidence>
<dbReference type="AlphaFoldDB" id="A0A1M5AAL2"/>
<proteinExistence type="predicted"/>
<sequence>MEMKTLQIVFSDDKIYNVSLTDENGKVNQLLSGLLQIGQAAAIPSPAEACPEDESVSNNLTLLLNHLGLSPNLKGYYYIKYAVLQVMREPSLLVGITKKLYPEIADEYHTTTGSVERSIRHAIQIVWRSGHKERYCRLTHSTITDKPTNSQFIGILAEYIKIAKANDMAIG</sequence>
<dbReference type="GO" id="GO:0042173">
    <property type="term" value="P:regulation of sporulation resulting in formation of a cellular spore"/>
    <property type="evidence" value="ECO:0007669"/>
    <property type="project" value="InterPro"/>
</dbReference>
<dbReference type="Pfam" id="PF08769">
    <property type="entry name" value="Spo0A_C"/>
    <property type="match status" value="1"/>
</dbReference>
<dbReference type="Proteomes" id="UP000184245">
    <property type="component" value="Unassembled WGS sequence"/>
</dbReference>
<dbReference type="EMBL" id="FQVI01000019">
    <property type="protein sequence ID" value="SHF27076.1"/>
    <property type="molecule type" value="Genomic_DNA"/>
</dbReference>
<dbReference type="InterPro" id="IPR016032">
    <property type="entry name" value="Sig_transdc_resp-reg_C-effctor"/>
</dbReference>
<dbReference type="Gene3D" id="1.10.10.10">
    <property type="entry name" value="Winged helix-like DNA-binding domain superfamily/Winged helix DNA-binding domain"/>
    <property type="match status" value="1"/>
</dbReference>
<dbReference type="GO" id="GO:0003677">
    <property type="term" value="F:DNA binding"/>
    <property type="evidence" value="ECO:0007669"/>
    <property type="project" value="InterPro"/>
</dbReference>
<reference evidence="2 3" key="1">
    <citation type="submission" date="2016-11" db="EMBL/GenBank/DDBJ databases">
        <authorList>
            <person name="Jaros S."/>
            <person name="Januszkiewicz K."/>
            <person name="Wedrychowicz H."/>
        </authorList>
    </citation>
    <scope>NUCLEOTIDE SEQUENCE [LARGE SCALE GENOMIC DNA]</scope>
    <source>
        <strain evidence="2 3">DSM 17459</strain>
    </source>
</reference>
<dbReference type="STRING" id="1122155.SAMN02745158_03097"/>
<dbReference type="GO" id="GO:0003700">
    <property type="term" value="F:DNA-binding transcription factor activity"/>
    <property type="evidence" value="ECO:0007669"/>
    <property type="project" value="InterPro"/>
</dbReference>
<accession>A0A1M5AAL2</accession>
<gene>
    <name evidence="2" type="ORF">SAMN02745158_03097</name>
</gene>
<protein>
    <submittedName>
        <fullName evidence="2">Sporulation initiation factor Spo0A C terminal</fullName>
    </submittedName>
</protein>
<dbReference type="InterPro" id="IPR036388">
    <property type="entry name" value="WH-like_DNA-bd_sf"/>
</dbReference>
<evidence type="ECO:0000313" key="3">
    <source>
        <dbReference type="Proteomes" id="UP000184245"/>
    </source>
</evidence>
<evidence type="ECO:0000313" key="2">
    <source>
        <dbReference type="EMBL" id="SHF27076.1"/>
    </source>
</evidence>
<dbReference type="GO" id="GO:0005509">
    <property type="term" value="F:calcium ion binding"/>
    <property type="evidence" value="ECO:0007669"/>
    <property type="project" value="InterPro"/>
</dbReference>
<dbReference type="GO" id="GO:0003743">
    <property type="term" value="F:translation initiation factor activity"/>
    <property type="evidence" value="ECO:0007669"/>
    <property type="project" value="UniProtKB-KW"/>
</dbReference>
<dbReference type="SUPFAM" id="SSF46894">
    <property type="entry name" value="C-terminal effector domain of the bipartite response regulators"/>
    <property type="match status" value="1"/>
</dbReference>
<feature type="domain" description="Sporulation initiation factor Spo0A C-terminal" evidence="1">
    <location>
        <begin position="63"/>
        <end position="160"/>
    </location>
</feature>
<keyword evidence="2" id="KW-0396">Initiation factor</keyword>